<sequence>MQNNRAELLHNQALQPLQWQRNHREVRVTVRSSAIQPTAYAPPRPLLRKTLVAMDIVCLLVEDFSICCGNYITSIHPSRGPHQSGPRLGWSRQLLSKVKSSEIAF</sequence>
<dbReference type="Proteomes" id="UP000018936">
    <property type="component" value="Unassembled WGS sequence"/>
</dbReference>
<accession>V8NF51</accession>
<proteinExistence type="predicted"/>
<organism evidence="1 2">
    <name type="scientific">Ophiophagus hannah</name>
    <name type="common">King cobra</name>
    <name type="synonym">Naja hannah</name>
    <dbReference type="NCBI Taxonomy" id="8665"/>
    <lineage>
        <taxon>Eukaryota</taxon>
        <taxon>Metazoa</taxon>
        <taxon>Chordata</taxon>
        <taxon>Craniata</taxon>
        <taxon>Vertebrata</taxon>
        <taxon>Euteleostomi</taxon>
        <taxon>Lepidosauria</taxon>
        <taxon>Squamata</taxon>
        <taxon>Bifurcata</taxon>
        <taxon>Unidentata</taxon>
        <taxon>Episquamata</taxon>
        <taxon>Toxicofera</taxon>
        <taxon>Serpentes</taxon>
        <taxon>Colubroidea</taxon>
        <taxon>Elapidae</taxon>
        <taxon>Elapinae</taxon>
        <taxon>Ophiophagus</taxon>
    </lineage>
</organism>
<keyword evidence="2" id="KW-1185">Reference proteome</keyword>
<dbReference type="AlphaFoldDB" id="V8NF51"/>
<protein>
    <submittedName>
        <fullName evidence="1">Uncharacterized protein</fullName>
    </submittedName>
</protein>
<comment type="caution">
    <text evidence="1">The sequence shown here is derived from an EMBL/GenBank/DDBJ whole genome shotgun (WGS) entry which is preliminary data.</text>
</comment>
<dbReference type="EMBL" id="AZIM01004310">
    <property type="protein sequence ID" value="ETE60894.1"/>
    <property type="molecule type" value="Genomic_DNA"/>
</dbReference>
<gene>
    <name evidence="1" type="ORF">L345_13361</name>
</gene>
<name>V8NF51_OPHHA</name>
<reference evidence="1 2" key="1">
    <citation type="journal article" date="2013" name="Proc. Natl. Acad. Sci. U.S.A.">
        <title>The king cobra genome reveals dynamic gene evolution and adaptation in the snake venom system.</title>
        <authorList>
            <person name="Vonk F.J."/>
            <person name="Casewell N.R."/>
            <person name="Henkel C.V."/>
            <person name="Heimberg A.M."/>
            <person name="Jansen H.J."/>
            <person name="McCleary R.J."/>
            <person name="Kerkkamp H.M."/>
            <person name="Vos R.A."/>
            <person name="Guerreiro I."/>
            <person name="Calvete J.J."/>
            <person name="Wuster W."/>
            <person name="Woods A.E."/>
            <person name="Logan J.M."/>
            <person name="Harrison R.A."/>
            <person name="Castoe T.A."/>
            <person name="de Koning A.P."/>
            <person name="Pollock D.D."/>
            <person name="Yandell M."/>
            <person name="Calderon D."/>
            <person name="Renjifo C."/>
            <person name="Currier R.B."/>
            <person name="Salgado D."/>
            <person name="Pla D."/>
            <person name="Sanz L."/>
            <person name="Hyder A.S."/>
            <person name="Ribeiro J.M."/>
            <person name="Arntzen J.W."/>
            <person name="van den Thillart G.E."/>
            <person name="Boetzer M."/>
            <person name="Pirovano W."/>
            <person name="Dirks R.P."/>
            <person name="Spaink H.P."/>
            <person name="Duboule D."/>
            <person name="McGlinn E."/>
            <person name="Kini R.M."/>
            <person name="Richardson M.K."/>
        </authorList>
    </citation>
    <scope>NUCLEOTIDE SEQUENCE</scope>
    <source>
        <tissue evidence="1">Blood</tissue>
    </source>
</reference>
<evidence type="ECO:0000313" key="2">
    <source>
        <dbReference type="Proteomes" id="UP000018936"/>
    </source>
</evidence>
<evidence type="ECO:0000313" key="1">
    <source>
        <dbReference type="EMBL" id="ETE60894.1"/>
    </source>
</evidence>